<organism evidence="2">
    <name type="scientific">Tanacetum cinerariifolium</name>
    <name type="common">Dalmatian daisy</name>
    <name type="synonym">Chrysanthemum cinerariifolium</name>
    <dbReference type="NCBI Taxonomy" id="118510"/>
    <lineage>
        <taxon>Eukaryota</taxon>
        <taxon>Viridiplantae</taxon>
        <taxon>Streptophyta</taxon>
        <taxon>Embryophyta</taxon>
        <taxon>Tracheophyta</taxon>
        <taxon>Spermatophyta</taxon>
        <taxon>Magnoliopsida</taxon>
        <taxon>eudicotyledons</taxon>
        <taxon>Gunneridae</taxon>
        <taxon>Pentapetalae</taxon>
        <taxon>asterids</taxon>
        <taxon>campanulids</taxon>
        <taxon>Asterales</taxon>
        <taxon>Asteraceae</taxon>
        <taxon>Asteroideae</taxon>
        <taxon>Anthemideae</taxon>
        <taxon>Anthemidinae</taxon>
        <taxon>Tanacetum</taxon>
    </lineage>
</organism>
<dbReference type="InterPro" id="IPR043502">
    <property type="entry name" value="DNA/RNA_pol_sf"/>
</dbReference>
<sequence>MVKLEGLVNPKYPNQVCKLQRSIYGLKQASTQWNKRFDEEIKKFGFTQNHDEPCVYVKASEGNVTFLILYIDDILIMRNHIPMLQDVKSYLGKCFSMKDLEEVAYIIGIKIYIDRSRNTKDMFLIYGGDMKWELRVTCYADAVYQTDADDSNSQTGYVFVYNGGVVDWKSAKLCMVPINEEQISMYYDNTGAIIIANELVITRGAKHYQTKVQYLQEVIELGDIRLAKVHTGDNVTDPFTKALPFNKYSSHTKSIGLFPVSSLI</sequence>
<dbReference type="SUPFAM" id="SSF56672">
    <property type="entry name" value="DNA/RNA polymerases"/>
    <property type="match status" value="1"/>
</dbReference>
<dbReference type="CDD" id="cd09272">
    <property type="entry name" value="RNase_HI_RT_Ty1"/>
    <property type="match status" value="1"/>
</dbReference>
<feature type="domain" description="Rhodanese" evidence="1">
    <location>
        <begin position="158"/>
        <end position="177"/>
    </location>
</feature>
<accession>A0A6L2MEG5</accession>
<dbReference type="EMBL" id="BKCJ010006396">
    <property type="protein sequence ID" value="GEU71929.1"/>
    <property type="molecule type" value="Genomic_DNA"/>
</dbReference>
<proteinExistence type="predicted"/>
<dbReference type="Pfam" id="PF07727">
    <property type="entry name" value="RVT_2"/>
    <property type="match status" value="1"/>
</dbReference>
<dbReference type="AlphaFoldDB" id="A0A6L2MEG5"/>
<dbReference type="PROSITE" id="PS50206">
    <property type="entry name" value="RHODANESE_3"/>
    <property type="match status" value="1"/>
</dbReference>
<gene>
    <name evidence="2" type="ORF">Tci_043907</name>
</gene>
<reference evidence="2" key="1">
    <citation type="journal article" date="2019" name="Sci. Rep.">
        <title>Draft genome of Tanacetum cinerariifolium, the natural source of mosquito coil.</title>
        <authorList>
            <person name="Yamashiro T."/>
            <person name="Shiraishi A."/>
            <person name="Satake H."/>
            <person name="Nakayama K."/>
        </authorList>
    </citation>
    <scope>NUCLEOTIDE SEQUENCE</scope>
</reference>
<evidence type="ECO:0000259" key="1">
    <source>
        <dbReference type="PROSITE" id="PS50206"/>
    </source>
</evidence>
<name>A0A6L2MEG5_TANCI</name>
<dbReference type="InterPro" id="IPR001763">
    <property type="entry name" value="Rhodanese-like_dom"/>
</dbReference>
<protein>
    <submittedName>
        <fullName evidence="2">Putative retrotransposon protein</fullName>
    </submittedName>
</protein>
<comment type="caution">
    <text evidence="2">The sequence shown here is derived from an EMBL/GenBank/DDBJ whole genome shotgun (WGS) entry which is preliminary data.</text>
</comment>
<evidence type="ECO:0000313" key="2">
    <source>
        <dbReference type="EMBL" id="GEU71929.1"/>
    </source>
</evidence>
<dbReference type="InterPro" id="IPR013103">
    <property type="entry name" value="RVT_2"/>
</dbReference>